<sequence>MLREEDASSEGGSVKKLEIELSPEGRRNNRDEVVIVPCLENEGNENGGQGLSTEAFNVENNSSSHEMSLPKEGEAIEALIDQGQEDLINMGLVLVLDQNKGLETQIIEGNEMDLNEKEMKILVNEGSPKSNQNSTFLSKTKGLRDQVAASEIEEEFFQIRQNKRNKKVLNKRIRSV</sequence>
<comment type="caution">
    <text evidence="2">The sequence shown here is derived from an EMBL/GenBank/DDBJ whole genome shotgun (WGS) entry which is preliminary data.</text>
</comment>
<keyword evidence="3" id="KW-1185">Reference proteome</keyword>
<gene>
    <name evidence="2" type="ORF">PVK06_009586</name>
</gene>
<proteinExistence type="predicted"/>
<evidence type="ECO:0000313" key="2">
    <source>
        <dbReference type="EMBL" id="KAK5840683.1"/>
    </source>
</evidence>
<dbReference type="EMBL" id="JARKNE010000003">
    <property type="protein sequence ID" value="KAK5840683.1"/>
    <property type="molecule type" value="Genomic_DNA"/>
</dbReference>
<accession>A0ABR0QP98</accession>
<reference evidence="2 3" key="1">
    <citation type="submission" date="2023-03" db="EMBL/GenBank/DDBJ databases">
        <title>WGS of Gossypium arboreum.</title>
        <authorList>
            <person name="Yu D."/>
        </authorList>
    </citation>
    <scope>NUCLEOTIDE SEQUENCE [LARGE SCALE GENOMIC DNA]</scope>
    <source>
        <tissue evidence="2">Leaf</tissue>
    </source>
</reference>
<protein>
    <submittedName>
        <fullName evidence="2">Uncharacterized protein</fullName>
    </submittedName>
</protein>
<feature type="region of interest" description="Disordered" evidence="1">
    <location>
        <begin position="1"/>
        <end position="23"/>
    </location>
</feature>
<name>A0ABR0QP98_GOSAR</name>
<dbReference type="Proteomes" id="UP001358586">
    <property type="component" value="Chromosome 3"/>
</dbReference>
<evidence type="ECO:0000313" key="3">
    <source>
        <dbReference type="Proteomes" id="UP001358586"/>
    </source>
</evidence>
<organism evidence="2 3">
    <name type="scientific">Gossypium arboreum</name>
    <name type="common">Tree cotton</name>
    <name type="synonym">Gossypium nanking</name>
    <dbReference type="NCBI Taxonomy" id="29729"/>
    <lineage>
        <taxon>Eukaryota</taxon>
        <taxon>Viridiplantae</taxon>
        <taxon>Streptophyta</taxon>
        <taxon>Embryophyta</taxon>
        <taxon>Tracheophyta</taxon>
        <taxon>Spermatophyta</taxon>
        <taxon>Magnoliopsida</taxon>
        <taxon>eudicotyledons</taxon>
        <taxon>Gunneridae</taxon>
        <taxon>Pentapetalae</taxon>
        <taxon>rosids</taxon>
        <taxon>malvids</taxon>
        <taxon>Malvales</taxon>
        <taxon>Malvaceae</taxon>
        <taxon>Malvoideae</taxon>
        <taxon>Gossypium</taxon>
    </lineage>
</organism>
<evidence type="ECO:0000256" key="1">
    <source>
        <dbReference type="SAM" id="MobiDB-lite"/>
    </source>
</evidence>
<feature type="compositionally biased region" description="Basic and acidic residues" evidence="1">
    <location>
        <begin position="13"/>
        <end position="23"/>
    </location>
</feature>